<evidence type="ECO:0000313" key="2">
    <source>
        <dbReference type="EMBL" id="KAF4714872.1"/>
    </source>
</evidence>
<feature type="compositionally biased region" description="Polar residues" evidence="1">
    <location>
        <begin position="289"/>
        <end position="300"/>
    </location>
</feature>
<name>A0A7J6R373_PEROL</name>
<dbReference type="Proteomes" id="UP000574390">
    <property type="component" value="Unassembled WGS sequence"/>
</dbReference>
<sequence>MAGRERLSVGVAADLAAAREQGFPDGVREPTVSPKRRRVKSPNRRPLVRAHTGPVFQEKQAGPPLTRVATVAGGRVLVTRPSLRHGIKDVAIKNAVKQFPKAQEQENIPPKGNRLSLGSLDSVCLSDEQEVVNLGDRSVEVEEEEGETQWQRDDEQVYDKVDESPSPILQQQLSPEIETYRPQRGGNHLKQAAAYPGRASSARSMAPTVDLPDGGSEPPAWEYSFAAYGGQNAASNDYVDRTGVARDDELSQTQRQAPQAGPFNTQVPPTVQQHASPEFGYRPYGQRQAAPTQTYHPSAQ</sequence>
<reference evidence="2 3" key="1">
    <citation type="submission" date="2020-04" db="EMBL/GenBank/DDBJ databases">
        <title>Perkinsus olseni comparative genomics.</title>
        <authorList>
            <person name="Bogema D.R."/>
        </authorList>
    </citation>
    <scope>NUCLEOTIDE SEQUENCE [LARGE SCALE GENOMIC DNA]</scope>
    <source>
        <strain evidence="2">ATCC PRA-205</strain>
    </source>
</reference>
<evidence type="ECO:0000256" key="1">
    <source>
        <dbReference type="SAM" id="MobiDB-lite"/>
    </source>
</evidence>
<feature type="compositionally biased region" description="Basic and acidic residues" evidence="1">
    <location>
        <begin position="150"/>
        <end position="163"/>
    </location>
</feature>
<feature type="compositionally biased region" description="Polar residues" evidence="1">
    <location>
        <begin position="251"/>
        <end position="275"/>
    </location>
</feature>
<feature type="region of interest" description="Disordered" evidence="1">
    <location>
        <begin position="142"/>
        <end position="175"/>
    </location>
</feature>
<feature type="compositionally biased region" description="Basic residues" evidence="1">
    <location>
        <begin position="34"/>
        <end position="48"/>
    </location>
</feature>
<dbReference type="AlphaFoldDB" id="A0A7J6R373"/>
<accession>A0A7J6R373</accession>
<evidence type="ECO:0000313" key="3">
    <source>
        <dbReference type="Proteomes" id="UP000574390"/>
    </source>
</evidence>
<feature type="non-terminal residue" evidence="2">
    <location>
        <position position="1"/>
    </location>
</feature>
<gene>
    <name evidence="2" type="ORF">FOZ62_027351</name>
</gene>
<feature type="region of interest" description="Disordered" evidence="1">
    <location>
        <begin position="232"/>
        <end position="300"/>
    </location>
</feature>
<proteinExistence type="predicted"/>
<dbReference type="EMBL" id="JABANM010025253">
    <property type="protein sequence ID" value="KAF4714872.1"/>
    <property type="molecule type" value="Genomic_DNA"/>
</dbReference>
<feature type="compositionally biased region" description="Basic and acidic residues" evidence="1">
    <location>
        <begin position="238"/>
        <end position="249"/>
    </location>
</feature>
<comment type="caution">
    <text evidence="2">The sequence shown here is derived from an EMBL/GenBank/DDBJ whole genome shotgun (WGS) entry which is preliminary data.</text>
</comment>
<protein>
    <submittedName>
        <fullName evidence="2">Uncharacterized protein</fullName>
    </submittedName>
</protein>
<organism evidence="2 3">
    <name type="scientific">Perkinsus olseni</name>
    <name type="common">Perkinsus atlanticus</name>
    <dbReference type="NCBI Taxonomy" id="32597"/>
    <lineage>
        <taxon>Eukaryota</taxon>
        <taxon>Sar</taxon>
        <taxon>Alveolata</taxon>
        <taxon>Perkinsozoa</taxon>
        <taxon>Perkinsea</taxon>
        <taxon>Perkinsida</taxon>
        <taxon>Perkinsidae</taxon>
        <taxon>Perkinsus</taxon>
    </lineage>
</organism>
<feature type="region of interest" description="Disordered" evidence="1">
    <location>
        <begin position="18"/>
        <end position="62"/>
    </location>
</feature>
<feature type="region of interest" description="Disordered" evidence="1">
    <location>
        <begin position="192"/>
        <end position="217"/>
    </location>
</feature>